<evidence type="ECO:0000256" key="3">
    <source>
        <dbReference type="SAM" id="SignalP"/>
    </source>
</evidence>
<name>C1E2H7_MICCC</name>
<dbReference type="KEGG" id="mis:MICPUN_57245"/>
<accession>C1E2H7</accession>
<evidence type="ECO:0000256" key="1">
    <source>
        <dbReference type="ARBA" id="ARBA00022837"/>
    </source>
</evidence>
<dbReference type="Pfam" id="PF13499">
    <property type="entry name" value="EF-hand_7"/>
    <property type="match status" value="1"/>
</dbReference>
<dbReference type="CDD" id="cd00051">
    <property type="entry name" value="EFh"/>
    <property type="match status" value="1"/>
</dbReference>
<dbReference type="InterPro" id="IPR018247">
    <property type="entry name" value="EF_Hand_1_Ca_BS"/>
</dbReference>
<evidence type="ECO:0000259" key="4">
    <source>
        <dbReference type="PROSITE" id="PS50222"/>
    </source>
</evidence>
<dbReference type="OMA" id="THIASRW"/>
<dbReference type="Gene3D" id="1.10.238.10">
    <property type="entry name" value="EF-hand"/>
    <property type="match status" value="1"/>
</dbReference>
<evidence type="ECO:0000256" key="2">
    <source>
        <dbReference type="SAM" id="MobiDB-lite"/>
    </source>
</evidence>
<keyword evidence="3" id="KW-0732">Signal</keyword>
<dbReference type="EMBL" id="CP001324">
    <property type="protein sequence ID" value="ACO61918.1"/>
    <property type="molecule type" value="Genomic_DNA"/>
</dbReference>
<protein>
    <recommendedName>
        <fullName evidence="4">EF-hand domain-containing protein</fullName>
    </recommendedName>
</protein>
<evidence type="ECO:0000313" key="5">
    <source>
        <dbReference type="EMBL" id="ACO61918.1"/>
    </source>
</evidence>
<dbReference type="InParanoid" id="C1E2H7"/>
<dbReference type="SMART" id="SM00054">
    <property type="entry name" value="EFh"/>
    <property type="match status" value="2"/>
</dbReference>
<organism evidence="5 6">
    <name type="scientific">Micromonas commoda (strain RCC299 / NOUM17 / CCMP2709)</name>
    <name type="common">Picoplanktonic green alga</name>
    <dbReference type="NCBI Taxonomy" id="296587"/>
    <lineage>
        <taxon>Eukaryota</taxon>
        <taxon>Viridiplantae</taxon>
        <taxon>Chlorophyta</taxon>
        <taxon>Mamiellophyceae</taxon>
        <taxon>Mamiellales</taxon>
        <taxon>Mamiellaceae</taxon>
        <taxon>Micromonas</taxon>
    </lineage>
</organism>
<feature type="region of interest" description="Disordered" evidence="2">
    <location>
        <begin position="136"/>
        <end position="178"/>
    </location>
</feature>
<dbReference type="SUPFAM" id="SSF47473">
    <property type="entry name" value="EF-hand"/>
    <property type="match status" value="1"/>
</dbReference>
<dbReference type="PROSITE" id="PS50222">
    <property type="entry name" value="EF_HAND_2"/>
    <property type="match status" value="2"/>
</dbReference>
<gene>
    <name evidence="5" type="ORF">MICPUN_57245</name>
</gene>
<dbReference type="Proteomes" id="UP000002009">
    <property type="component" value="Chromosome 3"/>
</dbReference>
<feature type="compositionally biased region" description="Basic and acidic residues" evidence="2">
    <location>
        <begin position="153"/>
        <end position="162"/>
    </location>
</feature>
<dbReference type="OrthoDB" id="10624740at2759"/>
<feature type="domain" description="EF-hand" evidence="4">
    <location>
        <begin position="57"/>
        <end position="92"/>
    </location>
</feature>
<keyword evidence="1" id="KW-0106">Calcium</keyword>
<reference evidence="5 6" key="1">
    <citation type="journal article" date="2009" name="Science">
        <title>Green evolution and dynamic adaptations revealed by genomes of the marine picoeukaryotes Micromonas.</title>
        <authorList>
            <person name="Worden A.Z."/>
            <person name="Lee J.H."/>
            <person name="Mock T."/>
            <person name="Rouze P."/>
            <person name="Simmons M.P."/>
            <person name="Aerts A.L."/>
            <person name="Allen A.E."/>
            <person name="Cuvelier M.L."/>
            <person name="Derelle E."/>
            <person name="Everett M.V."/>
            <person name="Foulon E."/>
            <person name="Grimwood J."/>
            <person name="Gundlach H."/>
            <person name="Henrissat B."/>
            <person name="Napoli C."/>
            <person name="McDonald S.M."/>
            <person name="Parker M.S."/>
            <person name="Rombauts S."/>
            <person name="Salamov A."/>
            <person name="Von Dassow P."/>
            <person name="Badger J.H."/>
            <person name="Coutinho P.M."/>
            <person name="Demir E."/>
            <person name="Dubchak I."/>
            <person name="Gentemann C."/>
            <person name="Eikrem W."/>
            <person name="Gready J.E."/>
            <person name="John U."/>
            <person name="Lanier W."/>
            <person name="Lindquist E.A."/>
            <person name="Lucas S."/>
            <person name="Mayer K.F."/>
            <person name="Moreau H."/>
            <person name="Not F."/>
            <person name="Otillar R."/>
            <person name="Panaud O."/>
            <person name="Pangilinan J."/>
            <person name="Paulsen I."/>
            <person name="Piegu B."/>
            <person name="Poliakov A."/>
            <person name="Robbens S."/>
            <person name="Schmutz J."/>
            <person name="Toulza E."/>
            <person name="Wyss T."/>
            <person name="Zelensky A."/>
            <person name="Zhou K."/>
            <person name="Armbrust E.V."/>
            <person name="Bhattacharya D."/>
            <person name="Goodenough U.W."/>
            <person name="Van de Peer Y."/>
            <person name="Grigoriev I.V."/>
        </authorList>
    </citation>
    <scope>NUCLEOTIDE SEQUENCE [LARGE SCALE GENOMIC DNA]</scope>
    <source>
        <strain evidence="6">RCC299 / NOUM17</strain>
    </source>
</reference>
<evidence type="ECO:0000313" key="6">
    <source>
        <dbReference type="Proteomes" id="UP000002009"/>
    </source>
</evidence>
<feature type="domain" description="EF-hand" evidence="4">
    <location>
        <begin position="100"/>
        <end position="135"/>
    </location>
</feature>
<dbReference type="InterPro" id="IPR002048">
    <property type="entry name" value="EF_hand_dom"/>
</dbReference>
<sequence>MRTTRHLLLLLIGCLAVTGSVVAADEGVVVEVEADEVIGSDFSADSNGTRRFALTDEEREGLAKLFESVDVDGSGGVDYLELASFLRAMSELDDDLKAAISPSNVYKLFARSDDDGDGRLSDGEFGAALVAWSAEEWSDADEPRRAPAGGRHPPWEDSRDASGGDDGGIEQKAGDRGDAREWEWTAGVASAACVLCVTGHPRNCGPPSPPGCEVYEFRHVGIAVAESRAHAATLGNFLRRRGLTHE</sequence>
<feature type="chain" id="PRO_5002906777" description="EF-hand domain-containing protein" evidence="3">
    <location>
        <begin position="24"/>
        <end position="246"/>
    </location>
</feature>
<keyword evidence="6" id="KW-1185">Reference proteome</keyword>
<feature type="signal peptide" evidence="3">
    <location>
        <begin position="1"/>
        <end position="23"/>
    </location>
</feature>
<dbReference type="GeneID" id="8242276"/>
<dbReference type="GO" id="GO:0005509">
    <property type="term" value="F:calcium ion binding"/>
    <property type="evidence" value="ECO:0007669"/>
    <property type="project" value="InterPro"/>
</dbReference>
<dbReference type="RefSeq" id="XP_002500660.1">
    <property type="nucleotide sequence ID" value="XM_002500614.1"/>
</dbReference>
<dbReference type="PROSITE" id="PS00018">
    <property type="entry name" value="EF_HAND_1"/>
    <property type="match status" value="1"/>
</dbReference>
<dbReference type="InterPro" id="IPR011992">
    <property type="entry name" value="EF-hand-dom_pair"/>
</dbReference>
<proteinExistence type="predicted"/>
<dbReference type="AlphaFoldDB" id="C1E2H7"/>